<feature type="non-terminal residue" evidence="3">
    <location>
        <position position="1"/>
    </location>
</feature>
<evidence type="ECO:0000256" key="1">
    <source>
        <dbReference type="SAM" id="MobiDB-lite"/>
    </source>
</evidence>
<name>A0ABW3Z417_9HYPH</name>
<feature type="domain" description="DNA polymerase III subunit gamma/ tau C-terminal" evidence="2">
    <location>
        <begin position="32"/>
        <end position="145"/>
    </location>
</feature>
<dbReference type="InterPro" id="IPR022107">
    <property type="entry name" value="DNA_pol_III_gamma/tau_C"/>
</dbReference>
<keyword evidence="4" id="KW-1185">Reference proteome</keyword>
<dbReference type="EMBL" id="JBHTMX010000012">
    <property type="protein sequence ID" value="MFD1331020.1"/>
    <property type="molecule type" value="Genomic_DNA"/>
</dbReference>
<sequence>RAGPVLAAAREIAAAPVPQSVKAVAAPVIRLSRFEDLVALAARERDIVLQAALTRNVRVVRFEDGVLEFQPAAEAAPDLAGLIGKRLQEWTGQRWMVAVAAGEGAPTIREREDAEVAARLEGVQAHPHVRAILDRIAPGAQIVDVRVRPPEAPADPLDAAAAEALPPVDETEDF</sequence>
<evidence type="ECO:0000313" key="3">
    <source>
        <dbReference type="EMBL" id="MFD1331020.1"/>
    </source>
</evidence>
<feature type="compositionally biased region" description="Low complexity" evidence="1">
    <location>
        <begin position="154"/>
        <end position="167"/>
    </location>
</feature>
<feature type="region of interest" description="Disordered" evidence="1">
    <location>
        <begin position="150"/>
        <end position="174"/>
    </location>
</feature>
<comment type="caution">
    <text evidence="3">The sequence shown here is derived from an EMBL/GenBank/DDBJ whole genome shotgun (WGS) entry which is preliminary data.</text>
</comment>
<dbReference type="Proteomes" id="UP001597171">
    <property type="component" value="Unassembled WGS sequence"/>
</dbReference>
<evidence type="ECO:0000313" key="4">
    <source>
        <dbReference type="Proteomes" id="UP001597171"/>
    </source>
</evidence>
<dbReference type="GO" id="GO:0003887">
    <property type="term" value="F:DNA-directed DNA polymerase activity"/>
    <property type="evidence" value="ECO:0007669"/>
    <property type="project" value="UniProtKB-EC"/>
</dbReference>
<gene>
    <name evidence="3" type="ORF">ACFQ4O_03315</name>
</gene>
<protein>
    <submittedName>
        <fullName evidence="3">DNA polymerase III subunit gamma/tau</fullName>
        <ecNumber evidence="3">2.7.7.7</ecNumber>
    </submittedName>
</protein>
<organism evidence="3 4">
    <name type="scientific">Methylopila musalis</name>
    <dbReference type="NCBI Taxonomy" id="1134781"/>
    <lineage>
        <taxon>Bacteria</taxon>
        <taxon>Pseudomonadati</taxon>
        <taxon>Pseudomonadota</taxon>
        <taxon>Alphaproteobacteria</taxon>
        <taxon>Hyphomicrobiales</taxon>
        <taxon>Methylopilaceae</taxon>
        <taxon>Methylopila</taxon>
    </lineage>
</organism>
<evidence type="ECO:0000259" key="2">
    <source>
        <dbReference type="Pfam" id="PF12362"/>
    </source>
</evidence>
<keyword evidence="3" id="KW-0808">Transferase</keyword>
<keyword evidence="3" id="KW-0548">Nucleotidyltransferase</keyword>
<dbReference type="EC" id="2.7.7.7" evidence="3"/>
<dbReference type="Pfam" id="PF12362">
    <property type="entry name" value="DUF3646"/>
    <property type="match status" value="1"/>
</dbReference>
<accession>A0ABW3Z417</accession>
<proteinExistence type="predicted"/>
<reference evidence="4" key="1">
    <citation type="journal article" date="2019" name="Int. J. Syst. Evol. Microbiol.">
        <title>The Global Catalogue of Microorganisms (GCM) 10K type strain sequencing project: providing services to taxonomists for standard genome sequencing and annotation.</title>
        <authorList>
            <consortium name="The Broad Institute Genomics Platform"/>
            <consortium name="The Broad Institute Genome Sequencing Center for Infectious Disease"/>
            <person name="Wu L."/>
            <person name="Ma J."/>
        </authorList>
    </citation>
    <scope>NUCLEOTIDE SEQUENCE [LARGE SCALE GENOMIC DNA]</scope>
    <source>
        <strain evidence="4">CCUG 61696</strain>
    </source>
</reference>